<keyword evidence="2" id="KW-0472">Membrane</keyword>
<keyword evidence="2" id="KW-1133">Transmembrane helix</keyword>
<keyword evidence="2" id="KW-0812">Transmembrane</keyword>
<gene>
    <name evidence="3" type="ORF">Pfl04_14650</name>
</gene>
<evidence type="ECO:0000313" key="4">
    <source>
        <dbReference type="Proteomes" id="UP000653674"/>
    </source>
</evidence>
<feature type="transmembrane region" description="Helical" evidence="2">
    <location>
        <begin position="110"/>
        <end position="128"/>
    </location>
</feature>
<feature type="region of interest" description="Disordered" evidence="1">
    <location>
        <begin position="1"/>
        <end position="20"/>
    </location>
</feature>
<proteinExistence type="predicted"/>
<feature type="transmembrane region" description="Helical" evidence="2">
    <location>
        <begin position="55"/>
        <end position="73"/>
    </location>
</feature>
<evidence type="ECO:0000256" key="1">
    <source>
        <dbReference type="SAM" id="MobiDB-lite"/>
    </source>
</evidence>
<protein>
    <recommendedName>
        <fullName evidence="5">DUF1345 domain-containing protein</fullName>
    </recommendedName>
</protein>
<comment type="caution">
    <text evidence="3">The sequence shown here is derived from an EMBL/GenBank/DDBJ whole genome shotgun (WGS) entry which is preliminary data.</text>
</comment>
<evidence type="ECO:0008006" key="5">
    <source>
        <dbReference type="Google" id="ProtNLM"/>
    </source>
</evidence>
<feature type="transmembrane region" description="Helical" evidence="2">
    <location>
        <begin position="148"/>
        <end position="169"/>
    </location>
</feature>
<evidence type="ECO:0000256" key="2">
    <source>
        <dbReference type="SAM" id="Phobius"/>
    </source>
</evidence>
<keyword evidence="4" id="KW-1185">Reference proteome</keyword>
<dbReference type="EMBL" id="BONU01000006">
    <property type="protein sequence ID" value="GIG73061.1"/>
    <property type="molecule type" value="Genomic_DNA"/>
</dbReference>
<dbReference type="AlphaFoldDB" id="A0A8J3PML7"/>
<dbReference type="Proteomes" id="UP000653674">
    <property type="component" value="Unassembled WGS sequence"/>
</dbReference>
<dbReference type="RefSeq" id="WP_203981199.1">
    <property type="nucleotide sequence ID" value="NZ_BAAAQJ010000016.1"/>
</dbReference>
<organism evidence="3 4">
    <name type="scientific">Planosporangium flavigriseum</name>
    <dbReference type="NCBI Taxonomy" id="373681"/>
    <lineage>
        <taxon>Bacteria</taxon>
        <taxon>Bacillati</taxon>
        <taxon>Actinomycetota</taxon>
        <taxon>Actinomycetes</taxon>
        <taxon>Micromonosporales</taxon>
        <taxon>Micromonosporaceae</taxon>
        <taxon>Planosporangium</taxon>
    </lineage>
</organism>
<evidence type="ECO:0000313" key="3">
    <source>
        <dbReference type="EMBL" id="GIG73061.1"/>
    </source>
</evidence>
<sequence length="261" mass="28980">MKRPRAQAGDGEEGHRRRPPLTEATLAARALRLERLVGRDPENLPGWLRQTRGEARWPAAIAILVAIALQLQLPQDLAFTPHWLLPVIELLLLGFLVVADPNRIDRERPVLRAAAIGLVIVASLATAWSAGRLVYRIVYGGGTNDAVVLLLNGGAIWLTNMIVFALWYWEGDRGGPAARANARDDYPDFMFPQMTSPHAAHRDWEPHFVDYLYLSFTNSTAFSPTDTLPMSRWAKLTMMGQSMVSLATVALVVARAINILR</sequence>
<feature type="transmembrane region" description="Helical" evidence="2">
    <location>
        <begin position="79"/>
        <end position="98"/>
    </location>
</feature>
<reference evidence="3" key="1">
    <citation type="submission" date="2021-01" db="EMBL/GenBank/DDBJ databases">
        <title>Whole genome shotgun sequence of Planosporangium flavigriseum NBRC 105377.</title>
        <authorList>
            <person name="Komaki H."/>
            <person name="Tamura T."/>
        </authorList>
    </citation>
    <scope>NUCLEOTIDE SEQUENCE</scope>
    <source>
        <strain evidence="3">NBRC 105377</strain>
    </source>
</reference>
<name>A0A8J3PML7_9ACTN</name>
<accession>A0A8J3PML7</accession>